<evidence type="ECO:0000313" key="1">
    <source>
        <dbReference type="EMBL" id="ROR97786.1"/>
    </source>
</evidence>
<evidence type="ECO:0008006" key="3">
    <source>
        <dbReference type="Google" id="ProtNLM"/>
    </source>
</evidence>
<protein>
    <recommendedName>
        <fullName evidence="3">DUF3168 domain-containing protein</fullName>
    </recommendedName>
</protein>
<keyword evidence="2" id="KW-1185">Reference proteome</keyword>
<sequence>MSIVLPDVVALTVAHVRASLATRAEPFASNVWVSNATPADPDGSTRRDPRMVIVRGDGGSRIGDVRGLARLGLNVWAETDADATDLANLVSAIVSGMAGIGPVRRATATLPADVTGEDGHARRYLTAELVIRGHSL</sequence>
<evidence type="ECO:0000313" key="2">
    <source>
        <dbReference type="Proteomes" id="UP000275356"/>
    </source>
</evidence>
<gene>
    <name evidence="1" type="ORF">EDD28_2394</name>
</gene>
<dbReference type="AlphaFoldDB" id="A0A3N2DDD7"/>
<reference evidence="1 2" key="1">
    <citation type="submission" date="2018-11" db="EMBL/GenBank/DDBJ databases">
        <title>Sequencing the genomes of 1000 actinobacteria strains.</title>
        <authorList>
            <person name="Klenk H.-P."/>
        </authorList>
    </citation>
    <scope>NUCLEOTIDE SEQUENCE [LARGE SCALE GENOMIC DNA]</scope>
    <source>
        <strain evidence="1 2">DSM 13521</strain>
    </source>
</reference>
<accession>A0A3N2DDD7</accession>
<dbReference type="OrthoDB" id="5196020at2"/>
<organism evidence="1 2">
    <name type="scientific">Salana multivorans</name>
    <dbReference type="NCBI Taxonomy" id="120377"/>
    <lineage>
        <taxon>Bacteria</taxon>
        <taxon>Bacillati</taxon>
        <taxon>Actinomycetota</taxon>
        <taxon>Actinomycetes</taxon>
        <taxon>Micrococcales</taxon>
        <taxon>Beutenbergiaceae</taxon>
        <taxon>Salana</taxon>
    </lineage>
</organism>
<dbReference type="Proteomes" id="UP000275356">
    <property type="component" value="Unassembled WGS sequence"/>
</dbReference>
<proteinExistence type="predicted"/>
<comment type="caution">
    <text evidence="1">The sequence shown here is derived from an EMBL/GenBank/DDBJ whole genome shotgun (WGS) entry which is preliminary data.</text>
</comment>
<dbReference type="EMBL" id="RKHQ01000001">
    <property type="protein sequence ID" value="ROR97786.1"/>
    <property type="molecule type" value="Genomic_DNA"/>
</dbReference>
<dbReference type="RefSeq" id="WP_123739776.1">
    <property type="nucleotide sequence ID" value="NZ_RKHQ01000001.1"/>
</dbReference>
<name>A0A3N2DDD7_9MICO</name>